<evidence type="ECO:0000313" key="2">
    <source>
        <dbReference type="Proteomes" id="UP001297361"/>
    </source>
</evidence>
<dbReference type="Proteomes" id="UP001297361">
    <property type="component" value="Unassembled WGS sequence"/>
</dbReference>
<proteinExistence type="predicted"/>
<dbReference type="AlphaFoldDB" id="A0AAJ2X0U5"/>
<organism evidence="1 2">
    <name type="scientific">Xanthomonas campestris pv. papavericola</name>
    <dbReference type="NCBI Taxonomy" id="487881"/>
    <lineage>
        <taxon>Bacteria</taxon>
        <taxon>Pseudomonadati</taxon>
        <taxon>Pseudomonadota</taxon>
        <taxon>Gammaproteobacteria</taxon>
        <taxon>Lysobacterales</taxon>
        <taxon>Lysobacteraceae</taxon>
        <taxon>Xanthomonas</taxon>
    </lineage>
</organism>
<reference evidence="1" key="2">
    <citation type="submission" date="2024-01" db="EMBL/GenBank/DDBJ databases">
        <title>Long-read genome sequencing of X. campestris pv. papavericola.</title>
        <authorList>
            <person name="Hussain R.M.F."/>
            <person name="Greer S."/>
            <person name="Harrison J."/>
            <person name="Grant M."/>
            <person name="Vicente J."/>
            <person name="Studholme D.J."/>
        </authorList>
    </citation>
    <scope>NUCLEOTIDE SEQUENCE</scope>
    <source>
        <strain evidence="1">NCPPB 2970</strain>
    </source>
</reference>
<dbReference type="RefSeq" id="WP_228426845.1">
    <property type="nucleotide sequence ID" value="NZ_JAJFNJ020000003.1"/>
</dbReference>
<accession>A0AAJ2X0U5</accession>
<protein>
    <submittedName>
        <fullName evidence="1">Uncharacterized protein</fullName>
    </submittedName>
</protein>
<gene>
    <name evidence="1" type="ORF">LLE72_003825</name>
</gene>
<comment type="caution">
    <text evidence="1">The sequence shown here is derived from an EMBL/GenBank/DDBJ whole genome shotgun (WGS) entry which is preliminary data.</text>
</comment>
<reference evidence="1" key="1">
    <citation type="submission" date="2021-10" db="EMBL/GenBank/DDBJ databases">
        <authorList>
            <person name="Hussein R."/>
            <person name="Harrison J."/>
            <person name="Studholme D.J."/>
            <person name="Vicente J."/>
            <person name="Grant M."/>
        </authorList>
    </citation>
    <scope>NUCLEOTIDE SEQUENCE</scope>
    <source>
        <strain evidence="1">NCPPB 2970</strain>
    </source>
</reference>
<sequence>MSISTEDLKVREMAIVEARCENLLDGAFVCCFYNWFVRNWGPGQKPAIIDVKEAFPEISDQDSAAVVQRCYQMFKDANYPAMARLGYSEVKVGFEEAFEDFKKKNPGFSEESYGHAMHAALVNNR</sequence>
<evidence type="ECO:0000313" key="1">
    <source>
        <dbReference type="EMBL" id="MEC3886912.1"/>
    </source>
</evidence>
<name>A0AAJ2X0U5_XANCA</name>
<dbReference type="EMBL" id="JAJFNJ020000003">
    <property type="protein sequence ID" value="MEC3886912.1"/>
    <property type="molecule type" value="Genomic_DNA"/>
</dbReference>